<organism evidence="1 2">
    <name type="scientific">Bacillus amyloliquefaciens</name>
    <name type="common">Bacillus velezensis</name>
    <dbReference type="NCBI Taxonomy" id="1390"/>
    <lineage>
        <taxon>Bacteria</taxon>
        <taxon>Bacillati</taxon>
        <taxon>Bacillota</taxon>
        <taxon>Bacilli</taxon>
        <taxon>Bacillales</taxon>
        <taxon>Bacillaceae</taxon>
        <taxon>Bacillus</taxon>
        <taxon>Bacillus amyloliquefaciens group</taxon>
    </lineage>
</organism>
<evidence type="ECO:0000313" key="1">
    <source>
        <dbReference type="EMBL" id="OIK20913.1"/>
    </source>
</evidence>
<protein>
    <submittedName>
        <fullName evidence="1">Uncharacterized protein</fullName>
    </submittedName>
</protein>
<comment type="caution">
    <text evidence="1">The sequence shown here is derived from an EMBL/GenBank/DDBJ whole genome shotgun (WGS) entry which is preliminary data.</text>
</comment>
<dbReference type="RefSeq" id="WP_071348166.1">
    <property type="nucleotide sequence ID" value="NZ_MOEA01000003.1"/>
</dbReference>
<name>A0AAP7N6G5_BACAM</name>
<dbReference type="EMBL" id="MOEA01000003">
    <property type="protein sequence ID" value="OIK20913.1"/>
    <property type="molecule type" value="Genomic_DNA"/>
</dbReference>
<evidence type="ECO:0000313" key="2">
    <source>
        <dbReference type="Proteomes" id="UP000180036"/>
    </source>
</evidence>
<dbReference type="Proteomes" id="UP000180036">
    <property type="component" value="Unassembled WGS sequence"/>
</dbReference>
<dbReference type="AlphaFoldDB" id="A0AAP7N6G5"/>
<accession>A0AAP7N6G5</accession>
<gene>
    <name evidence="1" type="ORF">BKP66_14975</name>
</gene>
<sequence>MMFFPSVINFGHIKMNGVSGGATFNTGSSVILRRTAVNKRNEGYGEQSGDCTVVVIPIMSIDDTDLIDSTANKVSLR</sequence>
<reference evidence="1 2" key="1">
    <citation type="submission" date="2016-10" db="EMBL/GenBank/DDBJ databases">
        <authorList>
            <person name="Marach S."/>
            <person name="Prathuangwong S."/>
            <person name="Takikawa Y."/>
            <person name="Dohra H."/>
        </authorList>
    </citation>
    <scope>NUCLEOTIDE SEQUENCE [LARGE SCALE GENOMIC DNA]</scope>
    <source>
        <strain evidence="1 2">K2</strain>
    </source>
</reference>
<proteinExistence type="predicted"/>